<name>A0A9W4J2W1_9EURO</name>
<gene>
    <name evidence="8" type="ORF">PSALAMII_LOCUS4301</name>
</gene>
<keyword evidence="2" id="KW-0805">Transcription regulation</keyword>
<protein>
    <recommendedName>
        <fullName evidence="7">Zn(2)-C6 fungal-type domain-containing protein</fullName>
    </recommendedName>
</protein>
<evidence type="ECO:0000256" key="4">
    <source>
        <dbReference type="ARBA" id="ARBA00023163"/>
    </source>
</evidence>
<dbReference type="GO" id="GO:0003677">
    <property type="term" value="F:DNA binding"/>
    <property type="evidence" value="ECO:0007669"/>
    <property type="project" value="UniProtKB-KW"/>
</dbReference>
<dbReference type="Pfam" id="PF00172">
    <property type="entry name" value="Zn_clus"/>
    <property type="match status" value="1"/>
</dbReference>
<dbReference type="Pfam" id="PF04082">
    <property type="entry name" value="Fungal_trans"/>
    <property type="match status" value="1"/>
</dbReference>
<evidence type="ECO:0000256" key="6">
    <source>
        <dbReference type="SAM" id="MobiDB-lite"/>
    </source>
</evidence>
<dbReference type="InterPro" id="IPR007219">
    <property type="entry name" value="XnlR_reg_dom"/>
</dbReference>
<dbReference type="AlphaFoldDB" id="A0A9W4J2W1"/>
<evidence type="ECO:0000256" key="1">
    <source>
        <dbReference type="ARBA" id="ARBA00022723"/>
    </source>
</evidence>
<dbReference type="EMBL" id="CAJVPD010000221">
    <property type="protein sequence ID" value="CAG8367821.1"/>
    <property type="molecule type" value="Genomic_DNA"/>
</dbReference>
<dbReference type="OrthoDB" id="2014201at2759"/>
<dbReference type="PANTHER" id="PTHR47425">
    <property type="entry name" value="FARB-RELATED"/>
    <property type="match status" value="1"/>
</dbReference>
<keyword evidence="3" id="KW-0238">DNA-binding</keyword>
<dbReference type="SUPFAM" id="SSF57701">
    <property type="entry name" value="Zn2/Cys6 DNA-binding domain"/>
    <property type="match status" value="1"/>
</dbReference>
<dbReference type="CDD" id="cd00067">
    <property type="entry name" value="GAL4"/>
    <property type="match status" value="1"/>
</dbReference>
<keyword evidence="4" id="KW-0804">Transcription</keyword>
<dbReference type="InterPro" id="IPR036864">
    <property type="entry name" value="Zn2-C6_fun-type_DNA-bd_sf"/>
</dbReference>
<evidence type="ECO:0000259" key="7">
    <source>
        <dbReference type="PROSITE" id="PS50048"/>
    </source>
</evidence>
<dbReference type="PANTHER" id="PTHR47425:SF2">
    <property type="entry name" value="FARB-RELATED"/>
    <property type="match status" value="1"/>
</dbReference>
<keyword evidence="5" id="KW-0539">Nucleus</keyword>
<feature type="region of interest" description="Disordered" evidence="6">
    <location>
        <begin position="76"/>
        <end position="114"/>
    </location>
</feature>
<feature type="domain" description="Zn(2)-C6 fungal-type" evidence="7">
    <location>
        <begin position="27"/>
        <end position="59"/>
    </location>
</feature>
<dbReference type="Gene3D" id="4.10.240.10">
    <property type="entry name" value="Zn(2)-C6 fungal-type DNA-binding domain"/>
    <property type="match status" value="1"/>
</dbReference>
<feature type="compositionally biased region" description="Polar residues" evidence="6">
    <location>
        <begin position="104"/>
        <end position="114"/>
    </location>
</feature>
<dbReference type="PROSITE" id="PS50048">
    <property type="entry name" value="ZN2_CY6_FUNGAL_2"/>
    <property type="match status" value="1"/>
</dbReference>
<sequence>MNFDTPNIAPLGLNFASTRARKRARKACLYCHNRKVRCDVAVRGCPCMNCYLDGETCVIPDRPPKLPRYQRSRDFTAASPVPNSPSMPQVHDPEMTRLAGDSRSGAQRESTETILSCQDETNQDVFANNESSDWIKDILGGYANASKYDLHSGNAKFLGYASSGLDRERTGVVKVGPCPEVLYSYYPFLVINNIRNIPPHDFNFLDVQGCLRLPPPDVLHEFIQQYFLHVHPILPLINEGDFWDLYSDTAHGPRREFLPLLLFQAILFASCNFISPSTVQALGYPSIRVMRASFYRHTKLLYDLGSESSPLLVSQAALLLSFTSLSECRKPNISWLSIAIENAKLAEAHLYASISTSSILPKERNILKRLWWCCIIRDRSTGLLMRRPIQITRHHFDFACQPWCVADLADEFERSRVYDSSTKRALALILKHWSELNIILTDILMLVFPLTEKRDTSHEKMLCDTSQFCQHKLALDRWFKSVLSQISFPFPGVKSPSSHQESETDVHHSSVILYTNLMLMYYHTSRMILTHYEVLQLDVPQTHLNTHNVLRQDTSHFAKTRQELRDAACCITECHKELVVRGLDRWLPLSAIGCTVLPLIIHILDTKLDSRVDSGNKSPAGSKQSQLNDLLRVMKTYQLQYDSVDWMTEIVRHVINLVQHDDRTPRIQASGINWTDILVFQPKSYLRMALALDLSLRKGRLAKDGDFPSSLRCLFVTKPRPLENLDEEILTNHTEKSPEDLFETTTIDPSDLIFNGQGSGSQEQSFASTSLGEGLGSLEDQIYLHLAGGITDDNMTGSIFDI</sequence>
<accession>A0A9W4J2W1</accession>
<evidence type="ECO:0000256" key="5">
    <source>
        <dbReference type="ARBA" id="ARBA00023242"/>
    </source>
</evidence>
<keyword evidence="1" id="KW-0479">Metal-binding</keyword>
<evidence type="ECO:0000313" key="8">
    <source>
        <dbReference type="EMBL" id="CAG8367821.1"/>
    </source>
</evidence>
<dbReference type="GO" id="GO:0006351">
    <property type="term" value="P:DNA-templated transcription"/>
    <property type="evidence" value="ECO:0007669"/>
    <property type="project" value="InterPro"/>
</dbReference>
<dbReference type="Proteomes" id="UP001152592">
    <property type="component" value="Unassembled WGS sequence"/>
</dbReference>
<dbReference type="GO" id="GO:0008270">
    <property type="term" value="F:zinc ion binding"/>
    <property type="evidence" value="ECO:0007669"/>
    <property type="project" value="InterPro"/>
</dbReference>
<comment type="caution">
    <text evidence="8">The sequence shown here is derived from an EMBL/GenBank/DDBJ whole genome shotgun (WGS) entry which is preliminary data.</text>
</comment>
<evidence type="ECO:0000256" key="3">
    <source>
        <dbReference type="ARBA" id="ARBA00023125"/>
    </source>
</evidence>
<dbReference type="GO" id="GO:0000981">
    <property type="term" value="F:DNA-binding transcription factor activity, RNA polymerase II-specific"/>
    <property type="evidence" value="ECO:0007669"/>
    <property type="project" value="InterPro"/>
</dbReference>
<reference evidence="8" key="1">
    <citation type="submission" date="2021-07" db="EMBL/GenBank/DDBJ databases">
        <authorList>
            <person name="Branca A.L. A."/>
        </authorList>
    </citation>
    <scope>NUCLEOTIDE SEQUENCE</scope>
</reference>
<evidence type="ECO:0000256" key="2">
    <source>
        <dbReference type="ARBA" id="ARBA00023015"/>
    </source>
</evidence>
<dbReference type="InterPro" id="IPR052761">
    <property type="entry name" value="Fungal_Detox/Toxin_TFs"/>
</dbReference>
<organism evidence="8 9">
    <name type="scientific">Penicillium salamii</name>
    <dbReference type="NCBI Taxonomy" id="1612424"/>
    <lineage>
        <taxon>Eukaryota</taxon>
        <taxon>Fungi</taxon>
        <taxon>Dikarya</taxon>
        <taxon>Ascomycota</taxon>
        <taxon>Pezizomycotina</taxon>
        <taxon>Eurotiomycetes</taxon>
        <taxon>Eurotiomycetidae</taxon>
        <taxon>Eurotiales</taxon>
        <taxon>Aspergillaceae</taxon>
        <taxon>Penicillium</taxon>
    </lineage>
</organism>
<proteinExistence type="predicted"/>
<dbReference type="InterPro" id="IPR001138">
    <property type="entry name" value="Zn2Cys6_DnaBD"/>
</dbReference>
<dbReference type="SMART" id="SM00066">
    <property type="entry name" value="GAL4"/>
    <property type="match status" value="1"/>
</dbReference>
<evidence type="ECO:0000313" key="9">
    <source>
        <dbReference type="Proteomes" id="UP001152592"/>
    </source>
</evidence>
<dbReference type="PROSITE" id="PS00463">
    <property type="entry name" value="ZN2_CY6_FUNGAL_1"/>
    <property type="match status" value="1"/>
</dbReference>
<dbReference type="CDD" id="cd12148">
    <property type="entry name" value="fungal_TF_MHR"/>
    <property type="match status" value="1"/>
</dbReference>